<dbReference type="RefSeq" id="WP_109062904.1">
    <property type="nucleotide sequence ID" value="NZ_QETA01000007.1"/>
</dbReference>
<dbReference type="AlphaFoldDB" id="A0A2V1JUA1"/>
<sequence>MSSVPYERLVGKVSELSTMTGRQDFVWRQGDRDVGAVAATGLALEGLAGAAASAAASQGDATDPIMTFQCRVGPYPVTGFLGNVGFLDEDEVIVLGQRQGDTWVARAVARPLDRTIWMPPHSGRGHRAFLKMLLLGWGSACLLGSFLFAMVMDIIHGMPMDWFWWLTSSLVTGTMLMLVVGLVAWRVYPYAVMSSRLFLALGLPNPSRVNLPRLTRQYLRGTPDATSRFHPMTPWVFRY</sequence>
<keyword evidence="1" id="KW-1133">Transmembrane helix</keyword>
<evidence type="ECO:0000313" key="2">
    <source>
        <dbReference type="EMBL" id="PWF21561.1"/>
    </source>
</evidence>
<gene>
    <name evidence="2" type="ORF">DD235_15040</name>
</gene>
<dbReference type="Proteomes" id="UP000245212">
    <property type="component" value="Unassembled WGS sequence"/>
</dbReference>
<dbReference type="NCBIfam" id="NF041560">
    <property type="entry name" value="T6SS_Burk_ExIF"/>
    <property type="match status" value="1"/>
</dbReference>
<organism evidence="2 3">
    <name type="scientific">Corticimicrobacter populi</name>
    <dbReference type="NCBI Taxonomy" id="2175229"/>
    <lineage>
        <taxon>Bacteria</taxon>
        <taxon>Pseudomonadati</taxon>
        <taxon>Pseudomonadota</taxon>
        <taxon>Betaproteobacteria</taxon>
        <taxon>Burkholderiales</taxon>
        <taxon>Alcaligenaceae</taxon>
        <taxon>Corticimicrobacter</taxon>
    </lineage>
</organism>
<feature type="transmembrane region" description="Helical" evidence="1">
    <location>
        <begin position="128"/>
        <end position="150"/>
    </location>
</feature>
<feature type="transmembrane region" description="Helical" evidence="1">
    <location>
        <begin position="162"/>
        <end position="188"/>
    </location>
</feature>
<comment type="caution">
    <text evidence="2">The sequence shown here is derived from an EMBL/GenBank/DDBJ whole genome shotgun (WGS) entry which is preliminary data.</text>
</comment>
<proteinExistence type="predicted"/>
<evidence type="ECO:0000313" key="3">
    <source>
        <dbReference type="Proteomes" id="UP000245212"/>
    </source>
</evidence>
<dbReference type="EMBL" id="QETA01000007">
    <property type="protein sequence ID" value="PWF21561.1"/>
    <property type="molecule type" value="Genomic_DNA"/>
</dbReference>
<accession>A0A2V1JUA1</accession>
<name>A0A2V1JUA1_9BURK</name>
<dbReference type="InterPro" id="IPR048130">
    <property type="entry name" value="T6SS_ExIF-like"/>
</dbReference>
<evidence type="ECO:0000256" key="1">
    <source>
        <dbReference type="SAM" id="Phobius"/>
    </source>
</evidence>
<reference evidence="3" key="1">
    <citation type="submission" date="2018-05" db="EMBL/GenBank/DDBJ databases">
        <authorList>
            <person name="Li Y."/>
        </authorList>
    </citation>
    <scope>NUCLEOTIDE SEQUENCE [LARGE SCALE GENOMIC DNA]</scope>
    <source>
        <strain evidence="3">3d-2-2</strain>
    </source>
</reference>
<keyword evidence="1" id="KW-0472">Membrane</keyword>
<keyword evidence="3" id="KW-1185">Reference proteome</keyword>
<keyword evidence="1" id="KW-0812">Transmembrane</keyword>
<protein>
    <submittedName>
        <fullName evidence="2">Uncharacterized protein</fullName>
    </submittedName>
</protein>